<dbReference type="Gene3D" id="1.10.357.140">
    <property type="entry name" value="UbiA prenyltransferase"/>
    <property type="match status" value="1"/>
</dbReference>
<evidence type="ECO:0000256" key="7">
    <source>
        <dbReference type="ARBA" id="ARBA00022989"/>
    </source>
</evidence>
<evidence type="ECO:0000256" key="3">
    <source>
        <dbReference type="ARBA" id="ARBA00016335"/>
    </source>
</evidence>
<evidence type="ECO:0000256" key="11">
    <source>
        <dbReference type="ARBA" id="ARBA00030253"/>
    </source>
</evidence>
<evidence type="ECO:0000256" key="1">
    <source>
        <dbReference type="ARBA" id="ARBA00004013"/>
    </source>
</evidence>
<dbReference type="PANTHER" id="PTHR43448:SF2">
    <property type="entry name" value="PROTOHEME IX FARNESYLTRANSFERASE, MITOCHONDRIAL"/>
    <property type="match status" value="1"/>
</dbReference>
<evidence type="ECO:0000256" key="2">
    <source>
        <dbReference type="ARBA" id="ARBA00004225"/>
    </source>
</evidence>
<dbReference type="InterPro" id="IPR016315">
    <property type="entry name" value="Protohaem_IX_farnesylTrfase_mt"/>
</dbReference>
<dbReference type="InterPro" id="IPR044878">
    <property type="entry name" value="UbiA_sf"/>
</dbReference>
<dbReference type="FunFam" id="1.10.357.140:FF:000004">
    <property type="entry name" value="Protoheme IX farnesyltransferase, mitochondrial"/>
    <property type="match status" value="1"/>
</dbReference>
<keyword evidence="6" id="KW-0809">Transit peptide</keyword>
<dbReference type="EC" id="2.5.1.-" evidence="12"/>
<dbReference type="HAMAP" id="MF_00154">
    <property type="entry name" value="CyoE_CtaB"/>
    <property type="match status" value="1"/>
</dbReference>
<dbReference type="Pfam" id="PF01040">
    <property type="entry name" value="UbiA"/>
    <property type="match status" value="1"/>
</dbReference>
<gene>
    <name evidence="15" type="ORF">KVT40_006703</name>
</gene>
<evidence type="ECO:0000256" key="13">
    <source>
        <dbReference type="SAM" id="MobiDB-lite"/>
    </source>
</evidence>
<feature type="transmembrane region" description="Helical" evidence="14">
    <location>
        <begin position="246"/>
        <end position="267"/>
    </location>
</feature>
<keyword evidence="4 12" id="KW-0808">Transferase</keyword>
<evidence type="ECO:0000313" key="15">
    <source>
        <dbReference type="EMBL" id="KAG8624952.1"/>
    </source>
</evidence>
<evidence type="ECO:0000256" key="4">
    <source>
        <dbReference type="ARBA" id="ARBA00022679"/>
    </source>
</evidence>
<evidence type="ECO:0000256" key="9">
    <source>
        <dbReference type="ARBA" id="ARBA00023133"/>
    </source>
</evidence>
<evidence type="ECO:0000256" key="14">
    <source>
        <dbReference type="SAM" id="Phobius"/>
    </source>
</evidence>
<protein>
    <recommendedName>
        <fullName evidence="3 12">Protoheme IX farnesyltransferase, mitochondrial</fullName>
        <ecNumber evidence="12">2.5.1.-</ecNumber>
    </recommendedName>
    <alternativeName>
        <fullName evidence="11 12">Heme O synthase</fullName>
    </alternativeName>
</protein>
<accession>A0A8K0KX43</accession>
<evidence type="ECO:0000313" key="16">
    <source>
        <dbReference type="Proteomes" id="UP000809789"/>
    </source>
</evidence>
<keyword evidence="5 14" id="KW-0812">Transmembrane</keyword>
<keyword evidence="16" id="KW-1185">Reference proteome</keyword>
<dbReference type="GO" id="GO:0006784">
    <property type="term" value="P:heme A biosynthetic process"/>
    <property type="evidence" value="ECO:0007669"/>
    <property type="project" value="TreeGrafter"/>
</dbReference>
<dbReference type="PANTHER" id="PTHR43448">
    <property type="entry name" value="PROTOHEME IX FARNESYLTRANSFERASE, MITOCHONDRIAL"/>
    <property type="match status" value="1"/>
</dbReference>
<evidence type="ECO:0000256" key="6">
    <source>
        <dbReference type="ARBA" id="ARBA00022946"/>
    </source>
</evidence>
<dbReference type="GO" id="GO:0008495">
    <property type="term" value="F:protoheme IX farnesyltransferase activity"/>
    <property type="evidence" value="ECO:0007669"/>
    <property type="project" value="InterPro"/>
</dbReference>
<comment type="function">
    <text evidence="1 12">Converts protoheme IX and farnesyl diphosphate to heme O.</text>
</comment>
<comment type="caution">
    <text evidence="15">The sequence shown here is derived from an EMBL/GenBank/DDBJ whole genome shotgun (WGS) entry which is preliminary data.</text>
</comment>
<reference evidence="15" key="1">
    <citation type="submission" date="2021-07" db="EMBL/GenBank/DDBJ databases">
        <title>Elsinoe batatas strain:CRI-CJ2 Genome sequencing and assembly.</title>
        <authorList>
            <person name="Huang L."/>
        </authorList>
    </citation>
    <scope>NUCLEOTIDE SEQUENCE</scope>
    <source>
        <strain evidence="15">CRI-CJ2</strain>
    </source>
</reference>
<feature type="transmembrane region" description="Helical" evidence="14">
    <location>
        <begin position="273"/>
        <end position="292"/>
    </location>
</feature>
<evidence type="ECO:0000256" key="10">
    <source>
        <dbReference type="ARBA" id="ARBA00023136"/>
    </source>
</evidence>
<evidence type="ECO:0000256" key="8">
    <source>
        <dbReference type="ARBA" id="ARBA00023128"/>
    </source>
</evidence>
<dbReference type="OrthoDB" id="5211at2759"/>
<keyword evidence="9 12" id="KW-0350">Heme biosynthesis</keyword>
<dbReference type="Proteomes" id="UP000809789">
    <property type="component" value="Unassembled WGS sequence"/>
</dbReference>
<feature type="compositionally biased region" description="Polar residues" evidence="13">
    <location>
        <begin position="99"/>
        <end position="110"/>
    </location>
</feature>
<feature type="region of interest" description="Disordered" evidence="13">
    <location>
        <begin position="69"/>
        <end position="124"/>
    </location>
</feature>
<dbReference type="GO" id="GO:0031966">
    <property type="term" value="C:mitochondrial membrane"/>
    <property type="evidence" value="ECO:0007669"/>
    <property type="project" value="UniProtKB-SubCell"/>
</dbReference>
<feature type="compositionally biased region" description="Basic and acidic residues" evidence="13">
    <location>
        <begin position="113"/>
        <end position="124"/>
    </location>
</feature>
<name>A0A8K0KX43_9PEZI</name>
<feature type="transmembrane region" description="Helical" evidence="14">
    <location>
        <begin position="203"/>
        <end position="225"/>
    </location>
</feature>
<evidence type="ECO:0000256" key="12">
    <source>
        <dbReference type="PIRNR" id="PIRNR001773"/>
    </source>
</evidence>
<proteinExistence type="inferred from homology"/>
<evidence type="ECO:0000256" key="5">
    <source>
        <dbReference type="ARBA" id="ARBA00022692"/>
    </source>
</evidence>
<organism evidence="15 16">
    <name type="scientific">Elsinoe batatas</name>
    <dbReference type="NCBI Taxonomy" id="2601811"/>
    <lineage>
        <taxon>Eukaryota</taxon>
        <taxon>Fungi</taxon>
        <taxon>Dikarya</taxon>
        <taxon>Ascomycota</taxon>
        <taxon>Pezizomycotina</taxon>
        <taxon>Dothideomycetes</taxon>
        <taxon>Dothideomycetidae</taxon>
        <taxon>Myriangiales</taxon>
        <taxon>Elsinoaceae</taxon>
        <taxon>Elsinoe</taxon>
    </lineage>
</organism>
<dbReference type="PIRSF" id="PIRSF001773">
    <property type="entry name" value="COX10"/>
    <property type="match status" value="1"/>
</dbReference>
<sequence>MRASTLPAGPIVAFFRPSICSRCAYRLIYAHRVTLRRNLTSSIRHNQTAPAIGRTYFFDNDRAVTDEESLSNVRKRGKVGARSARIPPGRHASKDEQSRTSSCHDGTSQPPLARRDSGERDDHSFVSHTLAPLPLDASSALSSLATSAPPMSWRRRSLAFLSLTKPRLASLIVLTTTASYSLYPVPPLLSASATQAPSLSTLTLAFLTTGTFATVASANTLNMLFEPTHDAKMSRTRNRPIVRGLVSRKGALIFAILTGVTGIGILWTGVNSTTAALGGFNIILYAFVYTPLKRLSVLNTWAGAVVGAIPPLMGWSAAGGHYLTTTPSLGSTSTIQAFKDEATDLLFTPNATGGWLLAALLFSWQFPHFNALSYPIRHEYANAGYRMAASFYPKLNARVALRYSVAMFPICAGLTYYGITDKGFLVTSTAANAWMLREALRFWRTGGGETPQAAKAARGLFWASVWHLPLVLTFAMAQKQGLWRGMWGRLMEEEHDEEMEEL</sequence>
<keyword evidence="10 12" id="KW-0472">Membrane</keyword>
<dbReference type="AlphaFoldDB" id="A0A8K0KX43"/>
<keyword evidence="8 12" id="KW-0496">Mitochondrion</keyword>
<dbReference type="InterPro" id="IPR006369">
    <property type="entry name" value="Protohaem_IX_farnesylTrfase"/>
</dbReference>
<dbReference type="InterPro" id="IPR000537">
    <property type="entry name" value="UbiA_prenyltransferase"/>
</dbReference>
<dbReference type="CDD" id="cd13957">
    <property type="entry name" value="PT_UbiA_Cox10"/>
    <property type="match status" value="1"/>
</dbReference>
<comment type="similarity">
    <text evidence="12">Belongs to the ubiA prenyltransferase family.</text>
</comment>
<keyword evidence="7 14" id="KW-1133">Transmembrane helix</keyword>
<dbReference type="EMBL" id="JAESVG020000008">
    <property type="protein sequence ID" value="KAG8624952.1"/>
    <property type="molecule type" value="Genomic_DNA"/>
</dbReference>
<feature type="transmembrane region" description="Helical" evidence="14">
    <location>
        <begin position="400"/>
        <end position="419"/>
    </location>
</feature>
<comment type="subcellular location">
    <subcellularLocation>
        <location evidence="2">Mitochondrion membrane</location>
        <topology evidence="2">Multi-pass membrane protein</topology>
    </subcellularLocation>
</comment>